<name>A0A158DFD2_9BURK</name>
<evidence type="ECO:0000259" key="1">
    <source>
        <dbReference type="Pfam" id="PF00723"/>
    </source>
</evidence>
<dbReference type="InterPro" id="IPR012341">
    <property type="entry name" value="6hp_glycosidase-like_sf"/>
</dbReference>
<dbReference type="InterPro" id="IPR011613">
    <property type="entry name" value="GH15-like"/>
</dbReference>
<keyword evidence="4" id="KW-1185">Reference proteome</keyword>
<dbReference type="Proteomes" id="UP000054624">
    <property type="component" value="Unassembled WGS sequence"/>
</dbReference>
<dbReference type="GO" id="GO:0005975">
    <property type="term" value="P:carbohydrate metabolic process"/>
    <property type="evidence" value="ECO:0007669"/>
    <property type="project" value="InterPro"/>
</dbReference>
<dbReference type="Gene3D" id="1.50.10.10">
    <property type="match status" value="1"/>
</dbReference>
<dbReference type="SUPFAM" id="SSF48208">
    <property type="entry name" value="Six-hairpin glycosidases"/>
    <property type="match status" value="1"/>
</dbReference>
<dbReference type="STRING" id="1777137.AWB76_06897"/>
<evidence type="ECO:0000259" key="2">
    <source>
        <dbReference type="Pfam" id="PF19291"/>
    </source>
</evidence>
<dbReference type="OrthoDB" id="3902805at2"/>
<proteinExistence type="predicted"/>
<dbReference type="PANTHER" id="PTHR31616">
    <property type="entry name" value="TREHALASE"/>
    <property type="match status" value="1"/>
</dbReference>
<dbReference type="Pfam" id="PF19291">
    <property type="entry name" value="TREH_N"/>
    <property type="match status" value="1"/>
</dbReference>
<protein>
    <submittedName>
        <fullName evidence="3">Glycoside hydrolase 15-like protein</fullName>
    </submittedName>
</protein>
<keyword evidence="3" id="KW-0378">Hydrolase</keyword>
<dbReference type="RefSeq" id="WP_061164466.1">
    <property type="nucleotide sequence ID" value="NZ_FCOI02000040.1"/>
</dbReference>
<feature type="domain" description="GH15-like" evidence="1">
    <location>
        <begin position="219"/>
        <end position="578"/>
    </location>
</feature>
<organism evidence="3 4">
    <name type="scientific">Caballeronia temeraria</name>
    <dbReference type="NCBI Taxonomy" id="1777137"/>
    <lineage>
        <taxon>Bacteria</taxon>
        <taxon>Pseudomonadati</taxon>
        <taxon>Pseudomonadota</taxon>
        <taxon>Betaproteobacteria</taxon>
        <taxon>Burkholderiales</taxon>
        <taxon>Burkholderiaceae</taxon>
        <taxon>Caballeronia</taxon>
    </lineage>
</organism>
<dbReference type="InterPro" id="IPR045582">
    <property type="entry name" value="Trehalase-like_N"/>
</dbReference>
<evidence type="ECO:0000313" key="4">
    <source>
        <dbReference type="Proteomes" id="UP000054624"/>
    </source>
</evidence>
<accession>A0A158DFD2</accession>
<dbReference type="PANTHER" id="PTHR31616:SF0">
    <property type="entry name" value="GLUCAN 1,4-ALPHA-GLUCOSIDASE"/>
    <property type="match status" value="1"/>
</dbReference>
<feature type="domain" description="Trehalase-like N-terminal" evidence="2">
    <location>
        <begin position="3"/>
        <end position="150"/>
    </location>
</feature>
<dbReference type="EMBL" id="FCOI02000040">
    <property type="protein sequence ID" value="SAK93248.1"/>
    <property type="molecule type" value="Genomic_DNA"/>
</dbReference>
<dbReference type="GO" id="GO:0004553">
    <property type="term" value="F:hydrolase activity, hydrolyzing O-glycosyl compounds"/>
    <property type="evidence" value="ECO:0007669"/>
    <property type="project" value="UniProtKB-ARBA"/>
</dbReference>
<reference evidence="4" key="1">
    <citation type="submission" date="2016-01" db="EMBL/GenBank/DDBJ databases">
        <authorList>
            <person name="Peeters Charlotte."/>
        </authorList>
    </citation>
    <scope>NUCLEOTIDE SEQUENCE [LARGE SCALE GENOMIC DNA]</scope>
</reference>
<dbReference type="InterPro" id="IPR008928">
    <property type="entry name" value="6-hairpin_glycosidase_sf"/>
</dbReference>
<sequence length="591" mass="66200">MSCPIADYALLSDGETAALVSRDGCIDWLCWPRFDDDACFAALLGRSENGSWTISPAEAIKRNVRRYQDDTLVIETDFEVADGAVRIVDFMPIGIGSRSVVRIVTGLHGIVKMRSELCLRFNYGELSPLIERVNGAIQSYIGPDRVTLRSDIEMHVTDGVIRGSFDVRAAEAVTFVMSYGRTHEPSDEPFDIQAALHTTQGFWRDWIANFDDSRTAWPQAVKRSLLTLKALIYRPTGAIVAAPTTSLPEAPDGQLNWDYRYAWLRDTSFAMVALLNAGYHEEAQAWRDWLVRTVATAPERCRIMYRVDGGRHLPEWTVDWLQGHRYAKPVRIGNAAADQHQLDVLGEVIDCLDVARRGGLAPAGEEYFVERRIVEHIEKVWHLPGAGIWESRSTPKHYTYSRVMAWVALDRFVNNHVCDEGHSALAERLESLRERLRAEILREAWNQGLGSFTQYYGAEEVDASLLLMPLVGFISVNDPRMSSTIDRIARDLSENGLIRRHPKDPCGPDEGTFLACSCWMADCLNLQGRKEEARKQFERVLAVANDVGLLAEQYNIQRVELAGNFPQALSHLAVINTALGLSGPTLQRGGG</sequence>
<evidence type="ECO:0000313" key="3">
    <source>
        <dbReference type="EMBL" id="SAK93248.1"/>
    </source>
</evidence>
<gene>
    <name evidence="3" type="ORF">AWB76_06897</name>
</gene>
<dbReference type="Pfam" id="PF00723">
    <property type="entry name" value="Glyco_hydro_15"/>
    <property type="match status" value="1"/>
</dbReference>
<dbReference type="AlphaFoldDB" id="A0A158DFD2"/>